<gene>
    <name evidence="2" type="ORF">C1O25_08195</name>
</gene>
<feature type="chain" id="PRO_5046129665" evidence="1">
    <location>
        <begin position="22"/>
        <end position="123"/>
    </location>
</feature>
<evidence type="ECO:0000313" key="2">
    <source>
        <dbReference type="EMBL" id="PNI01499.1"/>
    </source>
</evidence>
<evidence type="ECO:0000313" key="3">
    <source>
        <dbReference type="Proteomes" id="UP000236547"/>
    </source>
</evidence>
<dbReference type="Proteomes" id="UP000236547">
    <property type="component" value="Unassembled WGS sequence"/>
</dbReference>
<accession>A0ABX4WC25</accession>
<evidence type="ECO:0000256" key="1">
    <source>
        <dbReference type="SAM" id="SignalP"/>
    </source>
</evidence>
<proteinExistence type="predicted"/>
<organism evidence="2 3">
    <name type="scientific">Vibrio diazotrophicus</name>
    <dbReference type="NCBI Taxonomy" id="685"/>
    <lineage>
        <taxon>Bacteria</taxon>
        <taxon>Pseudomonadati</taxon>
        <taxon>Pseudomonadota</taxon>
        <taxon>Gammaproteobacteria</taxon>
        <taxon>Vibrionales</taxon>
        <taxon>Vibrionaceae</taxon>
        <taxon>Vibrio</taxon>
    </lineage>
</organism>
<dbReference type="RefSeq" id="WP_102968248.1">
    <property type="nucleotide sequence ID" value="NZ_JAPWHJ010000037.1"/>
</dbReference>
<reference evidence="2 3" key="1">
    <citation type="submission" date="2018-01" db="EMBL/GenBank/DDBJ databases">
        <title>Draft genome sequences of six Vibrio diazotrophicus strains isolated from deep-sea sediments of the Baltic Sea.</title>
        <authorList>
            <person name="Castillo D."/>
            <person name="Vandieken V."/>
            <person name="Chiang O."/>
            <person name="Middelboe M."/>
        </authorList>
    </citation>
    <scope>NUCLEOTIDE SEQUENCE [LARGE SCALE GENOMIC DNA]</scope>
    <source>
        <strain evidence="2 3">65.10M</strain>
    </source>
</reference>
<sequence>MRSFKILMLLIVWTVGPPAFSETIDGMWCQKADGFGKRMLDQGYKRELSLPFGWGEYSSNVSHSISGSDVNSYDIKAKNQWALFTKINGQWVVYQGVTRTHLRDGKTESFVCQVKSGNNLVRH</sequence>
<name>A0ABX4WC25_VIBDI</name>
<keyword evidence="3" id="KW-1185">Reference proteome</keyword>
<comment type="caution">
    <text evidence="2">The sequence shown here is derived from an EMBL/GenBank/DDBJ whole genome shotgun (WGS) entry which is preliminary data.</text>
</comment>
<dbReference type="EMBL" id="POSM01000008">
    <property type="protein sequence ID" value="PNI01499.1"/>
    <property type="molecule type" value="Genomic_DNA"/>
</dbReference>
<protein>
    <submittedName>
        <fullName evidence="2">Uncharacterized protein</fullName>
    </submittedName>
</protein>
<feature type="signal peptide" evidence="1">
    <location>
        <begin position="1"/>
        <end position="21"/>
    </location>
</feature>
<keyword evidence="1" id="KW-0732">Signal</keyword>